<dbReference type="Proteomes" id="UP001158576">
    <property type="component" value="Chromosome 1"/>
</dbReference>
<gene>
    <name evidence="2" type="ORF">OKIOD_LOCUS10150</name>
</gene>
<sequence length="242" mass="26285">MAAIVMRLGESKYHDAVIGLSTLATLLALEHLRIHFADPKEGDSAVVSPHKIASLQQPFPPSVCPQSPFWTQISRLWTNESAGIVDMLTPLGSGIIIVPFVAILQSIGIGKSLAERGNYQVNARNDFLTLLDRVNLLFKEEEEISAVTLDLSGVYMGDSSAARSIAKIANKMEEKEIKFRIVNCNDVLAEMLKKFEVKVNELPQFRANSAHTSVTASSKLLAVNSKAASLAGSATNIHISKE</sequence>
<proteinExistence type="predicted"/>
<feature type="domain" description="STAS" evidence="1">
    <location>
        <begin position="130"/>
        <end position="221"/>
    </location>
</feature>
<accession>A0ABN7SSY7</accession>
<dbReference type="SUPFAM" id="SSF52091">
    <property type="entry name" value="SpoIIaa-like"/>
    <property type="match status" value="1"/>
</dbReference>
<dbReference type="PROSITE" id="PS50801">
    <property type="entry name" value="STAS"/>
    <property type="match status" value="1"/>
</dbReference>
<evidence type="ECO:0000313" key="2">
    <source>
        <dbReference type="EMBL" id="CAG5104610.1"/>
    </source>
</evidence>
<dbReference type="InterPro" id="IPR002645">
    <property type="entry name" value="STAS_dom"/>
</dbReference>
<dbReference type="EMBL" id="OU015566">
    <property type="protein sequence ID" value="CAG5104610.1"/>
    <property type="molecule type" value="Genomic_DNA"/>
</dbReference>
<dbReference type="Gene3D" id="3.30.750.24">
    <property type="entry name" value="STAS domain"/>
    <property type="match status" value="1"/>
</dbReference>
<protein>
    <submittedName>
        <fullName evidence="2">Oidioi.mRNA.OKI2018_I69.chr1.g1385.t1.cds</fullName>
    </submittedName>
</protein>
<name>A0ABN7SSY7_OIKDI</name>
<reference evidence="2 3" key="1">
    <citation type="submission" date="2021-04" db="EMBL/GenBank/DDBJ databases">
        <authorList>
            <person name="Bliznina A."/>
        </authorList>
    </citation>
    <scope>NUCLEOTIDE SEQUENCE [LARGE SCALE GENOMIC DNA]</scope>
</reference>
<dbReference type="InterPro" id="IPR036513">
    <property type="entry name" value="STAS_dom_sf"/>
</dbReference>
<organism evidence="2 3">
    <name type="scientific">Oikopleura dioica</name>
    <name type="common">Tunicate</name>
    <dbReference type="NCBI Taxonomy" id="34765"/>
    <lineage>
        <taxon>Eukaryota</taxon>
        <taxon>Metazoa</taxon>
        <taxon>Chordata</taxon>
        <taxon>Tunicata</taxon>
        <taxon>Appendicularia</taxon>
        <taxon>Copelata</taxon>
        <taxon>Oikopleuridae</taxon>
        <taxon>Oikopleura</taxon>
    </lineage>
</organism>
<evidence type="ECO:0000259" key="1">
    <source>
        <dbReference type="PROSITE" id="PS50801"/>
    </source>
</evidence>
<dbReference type="Pfam" id="PF01740">
    <property type="entry name" value="STAS"/>
    <property type="match status" value="1"/>
</dbReference>
<evidence type="ECO:0000313" key="3">
    <source>
        <dbReference type="Proteomes" id="UP001158576"/>
    </source>
</evidence>
<keyword evidence="3" id="KW-1185">Reference proteome</keyword>